<dbReference type="PANTHER" id="PTHR20836">
    <property type="entry name" value="DIHYDRODIPICOLINATE REDUCTASE"/>
    <property type="match status" value="1"/>
</dbReference>
<feature type="binding site" evidence="13">
    <location>
        <begin position="100"/>
        <end position="102"/>
    </location>
    <ligand>
        <name>NAD(+)</name>
        <dbReference type="ChEBI" id="CHEBI:57540"/>
    </ligand>
</feature>
<comment type="subunit">
    <text evidence="13">Homotetramer.</text>
</comment>
<feature type="binding site" evidence="13">
    <location>
        <position position="37"/>
    </location>
    <ligand>
        <name>NAD(+)</name>
        <dbReference type="ChEBI" id="CHEBI:57540"/>
    </ligand>
</feature>
<evidence type="ECO:0000256" key="7">
    <source>
        <dbReference type="ARBA" id="ARBA00023027"/>
    </source>
</evidence>
<comment type="caution">
    <text evidence="13">Was originally thought to be a dihydrodipicolinate reductase (DHDPR), catalyzing the conversion of dihydrodipicolinate to tetrahydrodipicolinate. However, it was shown in E.coli that the substrate of the enzymatic reaction is not dihydrodipicolinate (DHDP) but in fact (2S,4S)-4-hydroxy-2,3,4,5-tetrahydrodipicolinic acid (HTPA), the product released by the DapA-catalyzed reaction.</text>
</comment>
<dbReference type="GO" id="GO:0019877">
    <property type="term" value="P:diaminopimelate biosynthetic process"/>
    <property type="evidence" value="ECO:0007669"/>
    <property type="project" value="UniProtKB-UniRule"/>
</dbReference>
<evidence type="ECO:0000256" key="5">
    <source>
        <dbReference type="ARBA" id="ARBA00022915"/>
    </source>
</evidence>
<dbReference type="AlphaFoldDB" id="A0P607"/>
<dbReference type="SUPFAM" id="SSF51735">
    <property type="entry name" value="NAD(P)-binding Rossmann-fold domains"/>
    <property type="match status" value="1"/>
</dbReference>
<evidence type="ECO:0000256" key="10">
    <source>
        <dbReference type="ARBA" id="ARBA00038983"/>
    </source>
</evidence>
<feature type="binding site" evidence="13">
    <location>
        <position position="158"/>
    </location>
    <ligand>
        <name>(S)-2,3,4,5-tetrahydrodipicolinate</name>
        <dbReference type="ChEBI" id="CHEBI:16845"/>
    </ligand>
</feature>
<comment type="pathway">
    <text evidence="9 13">Amino-acid biosynthesis; L-lysine biosynthesis via DAP pathway; (S)-tetrahydrodipicolinate from L-aspartate: step 4/4.</text>
</comment>
<dbReference type="InterPro" id="IPR023940">
    <property type="entry name" value="DHDPR_bac"/>
</dbReference>
<dbReference type="GO" id="GO:0050661">
    <property type="term" value="F:NADP binding"/>
    <property type="evidence" value="ECO:0007669"/>
    <property type="project" value="UniProtKB-UniRule"/>
</dbReference>
<evidence type="ECO:0000256" key="6">
    <source>
        <dbReference type="ARBA" id="ARBA00023002"/>
    </source>
</evidence>
<dbReference type="GO" id="GO:0051287">
    <property type="term" value="F:NAD binding"/>
    <property type="evidence" value="ECO:0007669"/>
    <property type="project" value="UniProtKB-UniRule"/>
</dbReference>
<feature type="binding site" evidence="13">
    <location>
        <begin position="124"/>
        <end position="127"/>
    </location>
    <ligand>
        <name>NAD(+)</name>
        <dbReference type="ChEBI" id="CHEBI:57540"/>
    </ligand>
</feature>
<dbReference type="Gene3D" id="3.40.50.720">
    <property type="entry name" value="NAD(P)-binding Rossmann-like Domain"/>
    <property type="match status" value="1"/>
</dbReference>
<evidence type="ECO:0000259" key="15">
    <source>
        <dbReference type="Pfam" id="PF05173"/>
    </source>
</evidence>
<evidence type="ECO:0000256" key="2">
    <source>
        <dbReference type="ARBA" id="ARBA00022490"/>
    </source>
</evidence>
<evidence type="ECO:0000256" key="1">
    <source>
        <dbReference type="ARBA" id="ARBA00006642"/>
    </source>
</evidence>
<dbReference type="GO" id="GO:0016726">
    <property type="term" value="F:oxidoreductase activity, acting on CH or CH2 groups, NAD or NADP as acceptor"/>
    <property type="evidence" value="ECO:0007669"/>
    <property type="project" value="UniProtKB-UniRule"/>
</dbReference>
<evidence type="ECO:0000256" key="4">
    <source>
        <dbReference type="ARBA" id="ARBA00022857"/>
    </source>
</evidence>
<evidence type="ECO:0000313" key="16">
    <source>
        <dbReference type="EMBL" id="EAV46967.1"/>
    </source>
</evidence>
<keyword evidence="8 13" id="KW-0457">Lysine biosynthesis</keyword>
<evidence type="ECO:0000259" key="14">
    <source>
        <dbReference type="Pfam" id="PF01113"/>
    </source>
</evidence>
<dbReference type="CDD" id="cd02274">
    <property type="entry name" value="DHDPR_N"/>
    <property type="match status" value="1"/>
</dbReference>
<accession>A0P607</accession>
<dbReference type="OrthoDB" id="9790352at2"/>
<dbReference type="HAMAP" id="MF_00102">
    <property type="entry name" value="DapB"/>
    <property type="match status" value="1"/>
</dbReference>
<dbReference type="Gene3D" id="3.30.360.10">
    <property type="entry name" value="Dihydrodipicolinate Reductase, domain 2"/>
    <property type="match status" value="1"/>
</dbReference>
<keyword evidence="3 13" id="KW-0028">Amino-acid biosynthesis</keyword>
<dbReference type="SUPFAM" id="SSF55347">
    <property type="entry name" value="Glyceraldehyde-3-phosphate dehydrogenase-like, C-terminal domain"/>
    <property type="match status" value="1"/>
</dbReference>
<dbReference type="UniPathway" id="UPA00034">
    <property type="reaction ID" value="UER00018"/>
</dbReference>
<comment type="caution">
    <text evidence="16">The sequence shown here is derived from an EMBL/GenBank/DDBJ whole genome shotgun (WGS) entry which is preliminary data.</text>
</comment>
<feature type="binding site" evidence="13">
    <location>
        <begin position="167"/>
        <end position="168"/>
    </location>
    <ligand>
        <name>(S)-2,3,4,5-tetrahydrodipicolinate</name>
        <dbReference type="ChEBI" id="CHEBI:16845"/>
    </ligand>
</feature>
<comment type="caution">
    <text evidence="13">Lacks conserved residue(s) required for the propagation of feature annotation.</text>
</comment>
<dbReference type="Pfam" id="PF01113">
    <property type="entry name" value="DapB_N"/>
    <property type="match status" value="1"/>
</dbReference>
<evidence type="ECO:0000256" key="9">
    <source>
        <dbReference type="ARBA" id="ARBA00037922"/>
    </source>
</evidence>
<comment type="similarity">
    <text evidence="1 13">Belongs to the DapB family.</text>
</comment>
<keyword evidence="2 13" id="KW-0963">Cytoplasm</keyword>
<feature type="active site" description="Proton donor/acceptor" evidence="13">
    <location>
        <position position="157"/>
    </location>
</feature>
<organism evidence="16 17">
    <name type="scientific">Methylophilales bacterium HTCC2181</name>
    <dbReference type="NCBI Taxonomy" id="383631"/>
    <lineage>
        <taxon>Bacteria</taxon>
        <taxon>Pseudomonadati</taxon>
        <taxon>Pseudomonadota</taxon>
        <taxon>Betaproteobacteria</taxon>
        <taxon>Nitrosomonadales</taxon>
        <taxon>OM43 clade</taxon>
    </lineage>
</organism>
<sequence>MNDTLNILIVGATGKMGQALIQEIISDKITKLCGAMEHKDSSFIGQDAGHFFGVKTNINIKDCFDDSSKAADVLIDFTRPSASLEYLAYCRNHKIKYVLGTTGFSEGEKEIIEDASNDISICFAPNMSVGVNLLLSLTEMATKVLHEDFDIEIIETHHKDKVDAPSGTALGLGQAVASSSNRTLSEHGVFQREGIMPPRQRTDIGFSTIRGGDVVGDHTVLYAGDGERIELTHKASSRKTFAKGALRAAKFIATKTQGLFDMRDVLDLRG</sequence>
<reference evidence="16 17" key="1">
    <citation type="submission" date="2006-11" db="EMBL/GenBank/DDBJ databases">
        <authorList>
            <person name="Giovannoni S."/>
            <person name="Vergin K."/>
            <person name="Ferriera S."/>
            <person name="Johnson J."/>
            <person name="Kravitz S."/>
            <person name="Beeson K."/>
            <person name="Sutton G."/>
            <person name="Rogers Y.-H."/>
            <person name="Friedman R."/>
            <person name="Frazier M."/>
            <person name="Venter J.C."/>
        </authorList>
    </citation>
    <scope>NUCLEOTIDE SEQUENCE [LARGE SCALE GENOMIC DNA]</scope>
    <source>
        <strain evidence="16 17">HTCC2181</strain>
    </source>
</reference>
<feature type="domain" description="Dihydrodipicolinate reductase N-terminal" evidence="14">
    <location>
        <begin position="6"/>
        <end position="127"/>
    </location>
</feature>
<evidence type="ECO:0000256" key="8">
    <source>
        <dbReference type="ARBA" id="ARBA00023154"/>
    </source>
</evidence>
<dbReference type="InterPro" id="IPR022663">
    <property type="entry name" value="DapB_C"/>
</dbReference>
<evidence type="ECO:0000313" key="17">
    <source>
        <dbReference type="Proteomes" id="UP000054262"/>
    </source>
</evidence>
<gene>
    <name evidence="13" type="primary">dapB</name>
    <name evidence="16" type="ORF">MB2181_02800</name>
</gene>
<dbReference type="PIRSF" id="PIRSF000161">
    <property type="entry name" value="DHPR"/>
    <property type="match status" value="1"/>
</dbReference>
<dbReference type="GO" id="GO:0005829">
    <property type="term" value="C:cytosol"/>
    <property type="evidence" value="ECO:0007669"/>
    <property type="project" value="TreeGrafter"/>
</dbReference>
<dbReference type="Pfam" id="PF05173">
    <property type="entry name" value="DapB_C"/>
    <property type="match status" value="1"/>
</dbReference>
<evidence type="ECO:0000256" key="13">
    <source>
        <dbReference type="HAMAP-Rule" id="MF_00102"/>
    </source>
</evidence>
<evidence type="ECO:0000256" key="12">
    <source>
        <dbReference type="ARBA" id="ARBA00049396"/>
    </source>
</evidence>
<comment type="catalytic activity">
    <reaction evidence="11 13">
        <text>(S)-2,3,4,5-tetrahydrodipicolinate + NADP(+) + H2O = (2S,4S)-4-hydroxy-2,3,4,5-tetrahydrodipicolinate + NADPH + H(+)</text>
        <dbReference type="Rhea" id="RHEA:35331"/>
        <dbReference type="ChEBI" id="CHEBI:15377"/>
        <dbReference type="ChEBI" id="CHEBI:15378"/>
        <dbReference type="ChEBI" id="CHEBI:16845"/>
        <dbReference type="ChEBI" id="CHEBI:57783"/>
        <dbReference type="ChEBI" id="CHEBI:58349"/>
        <dbReference type="ChEBI" id="CHEBI:67139"/>
        <dbReference type="EC" id="1.17.1.8"/>
    </reaction>
</comment>
<comment type="subcellular location">
    <subcellularLocation>
        <location evidence="13">Cytoplasm</location>
    </subcellularLocation>
</comment>
<name>A0P607_9PROT</name>
<feature type="domain" description="Dihydrodipicolinate reductase C-terminal" evidence="15">
    <location>
        <begin position="130"/>
        <end position="266"/>
    </location>
</feature>
<keyword evidence="5 13" id="KW-0220">Diaminopimelate biosynthesis</keyword>
<dbReference type="PANTHER" id="PTHR20836:SF0">
    <property type="entry name" value="4-HYDROXY-TETRAHYDRODIPICOLINATE REDUCTASE 1, CHLOROPLASTIC-RELATED"/>
    <property type="match status" value="1"/>
</dbReference>
<comment type="catalytic activity">
    <reaction evidence="12 13">
        <text>(S)-2,3,4,5-tetrahydrodipicolinate + NAD(+) + H2O = (2S,4S)-4-hydroxy-2,3,4,5-tetrahydrodipicolinate + NADH + H(+)</text>
        <dbReference type="Rhea" id="RHEA:35323"/>
        <dbReference type="ChEBI" id="CHEBI:15377"/>
        <dbReference type="ChEBI" id="CHEBI:15378"/>
        <dbReference type="ChEBI" id="CHEBI:16845"/>
        <dbReference type="ChEBI" id="CHEBI:57540"/>
        <dbReference type="ChEBI" id="CHEBI:57945"/>
        <dbReference type="ChEBI" id="CHEBI:67139"/>
        <dbReference type="EC" id="1.17.1.8"/>
    </reaction>
</comment>
<dbReference type="InterPro" id="IPR022664">
    <property type="entry name" value="DapB_N_CS"/>
</dbReference>
<evidence type="ECO:0000256" key="11">
    <source>
        <dbReference type="ARBA" id="ARBA00049080"/>
    </source>
</evidence>
<dbReference type="GO" id="GO:0008839">
    <property type="term" value="F:4-hydroxy-tetrahydrodipicolinate reductase"/>
    <property type="evidence" value="ECO:0007669"/>
    <property type="project" value="UniProtKB-UniRule"/>
</dbReference>
<evidence type="ECO:0000256" key="3">
    <source>
        <dbReference type="ARBA" id="ARBA00022605"/>
    </source>
</evidence>
<feature type="active site" description="Proton donor" evidence="13">
    <location>
        <position position="161"/>
    </location>
</feature>
<dbReference type="PROSITE" id="PS01298">
    <property type="entry name" value="DAPB"/>
    <property type="match status" value="1"/>
</dbReference>
<comment type="function">
    <text evidence="13">Catalyzes the conversion of 4-hydroxy-tetrahydrodipicolinate (HTPA) to tetrahydrodipicolinate.</text>
</comment>
<dbReference type="GO" id="GO:0009089">
    <property type="term" value="P:lysine biosynthetic process via diaminopimelate"/>
    <property type="evidence" value="ECO:0007669"/>
    <property type="project" value="UniProtKB-UniRule"/>
</dbReference>
<feature type="binding site" evidence="13">
    <location>
        <begin position="11"/>
        <end position="16"/>
    </location>
    <ligand>
        <name>NAD(+)</name>
        <dbReference type="ChEBI" id="CHEBI:57540"/>
    </ligand>
</feature>
<dbReference type="Proteomes" id="UP000054262">
    <property type="component" value="Unassembled WGS sequence"/>
</dbReference>
<keyword evidence="17" id="KW-1185">Reference proteome</keyword>
<proteinExistence type="inferred from homology"/>
<dbReference type="InterPro" id="IPR000846">
    <property type="entry name" value="DapB_N"/>
</dbReference>
<dbReference type="NCBIfam" id="TIGR00036">
    <property type="entry name" value="dapB"/>
    <property type="match status" value="1"/>
</dbReference>
<keyword evidence="4 13" id="KW-0521">NADP</keyword>
<keyword evidence="6 13" id="KW-0560">Oxidoreductase</keyword>
<dbReference type="FunFam" id="3.30.360.10:FF:000004">
    <property type="entry name" value="4-hydroxy-tetrahydrodipicolinate reductase"/>
    <property type="match status" value="1"/>
</dbReference>
<dbReference type="InterPro" id="IPR036291">
    <property type="entry name" value="NAD(P)-bd_dom_sf"/>
</dbReference>
<keyword evidence="7 13" id="KW-0520">NAD</keyword>
<dbReference type="EMBL" id="AAUX01000001">
    <property type="protein sequence ID" value="EAV46967.1"/>
    <property type="molecule type" value="Genomic_DNA"/>
</dbReference>
<protein>
    <recommendedName>
        <fullName evidence="10 13">4-hydroxy-tetrahydrodipicolinate reductase</fullName>
        <shortName evidence="13">HTPA reductase</shortName>
        <ecNumber evidence="10 13">1.17.1.8</ecNumber>
    </recommendedName>
</protein>
<dbReference type="EC" id="1.17.1.8" evidence="10 13"/>